<dbReference type="PROSITE" id="PS50110">
    <property type="entry name" value="RESPONSE_REGULATORY"/>
    <property type="match status" value="1"/>
</dbReference>
<dbReference type="RefSeq" id="WP_142902716.1">
    <property type="nucleotide sequence ID" value="NZ_ML660088.1"/>
</dbReference>
<feature type="domain" description="Response regulatory" evidence="6">
    <location>
        <begin position="2"/>
        <end position="116"/>
    </location>
</feature>
<dbReference type="CDD" id="cd17624">
    <property type="entry name" value="REC_OmpR_PmrA-like"/>
    <property type="match status" value="1"/>
</dbReference>
<evidence type="ECO:0000313" key="8">
    <source>
        <dbReference type="EMBL" id="TQV85169.1"/>
    </source>
</evidence>
<dbReference type="GO" id="GO:0032993">
    <property type="term" value="C:protein-DNA complex"/>
    <property type="evidence" value="ECO:0007669"/>
    <property type="project" value="TreeGrafter"/>
</dbReference>
<dbReference type="InterPro" id="IPR011006">
    <property type="entry name" value="CheY-like_superfamily"/>
</dbReference>
<dbReference type="PANTHER" id="PTHR48111:SF67">
    <property type="entry name" value="TRANSCRIPTIONAL REGULATORY PROTEIN TCTD"/>
    <property type="match status" value="1"/>
</dbReference>
<dbReference type="PROSITE" id="PS51755">
    <property type="entry name" value="OMPR_PHOB"/>
    <property type="match status" value="1"/>
</dbReference>
<evidence type="ECO:0000256" key="3">
    <source>
        <dbReference type="ARBA" id="ARBA00023163"/>
    </source>
</evidence>
<dbReference type="GO" id="GO:0000976">
    <property type="term" value="F:transcription cis-regulatory region binding"/>
    <property type="evidence" value="ECO:0007669"/>
    <property type="project" value="TreeGrafter"/>
</dbReference>
<evidence type="ECO:0000256" key="2">
    <source>
        <dbReference type="ARBA" id="ARBA00023125"/>
    </source>
</evidence>
<dbReference type="Gene3D" id="3.40.50.2300">
    <property type="match status" value="1"/>
</dbReference>
<dbReference type="Pfam" id="PF00072">
    <property type="entry name" value="Response_reg"/>
    <property type="match status" value="1"/>
</dbReference>
<dbReference type="AlphaFoldDB" id="A0A545U6R8"/>
<feature type="DNA-binding region" description="OmpR/PhoB-type" evidence="5">
    <location>
        <begin position="124"/>
        <end position="218"/>
    </location>
</feature>
<comment type="caution">
    <text evidence="8">The sequence shown here is derived from an EMBL/GenBank/DDBJ whole genome shotgun (WGS) entry which is preliminary data.</text>
</comment>
<dbReference type="InterPro" id="IPR039420">
    <property type="entry name" value="WalR-like"/>
</dbReference>
<keyword evidence="9" id="KW-1185">Reference proteome</keyword>
<dbReference type="GO" id="GO:0000156">
    <property type="term" value="F:phosphorelay response regulator activity"/>
    <property type="evidence" value="ECO:0007669"/>
    <property type="project" value="TreeGrafter"/>
</dbReference>
<reference evidence="8 9" key="1">
    <citation type="submission" date="2019-06" db="EMBL/GenBank/DDBJ databases">
        <title>Whole genome sequence for Cellvibrionaceae sp. R142.</title>
        <authorList>
            <person name="Wang G."/>
        </authorList>
    </citation>
    <scope>NUCLEOTIDE SEQUENCE [LARGE SCALE GENOMIC DNA]</scope>
    <source>
        <strain evidence="8 9">R142</strain>
    </source>
</reference>
<dbReference type="SUPFAM" id="SSF52172">
    <property type="entry name" value="CheY-like"/>
    <property type="match status" value="1"/>
</dbReference>
<dbReference type="SMART" id="SM00862">
    <property type="entry name" value="Trans_reg_C"/>
    <property type="match status" value="1"/>
</dbReference>
<feature type="modified residue" description="4-aspartylphosphate" evidence="4">
    <location>
        <position position="51"/>
    </location>
</feature>
<organism evidence="8 9">
    <name type="scientific">Exilibacterium tricleocarpae</name>
    <dbReference type="NCBI Taxonomy" id="2591008"/>
    <lineage>
        <taxon>Bacteria</taxon>
        <taxon>Pseudomonadati</taxon>
        <taxon>Pseudomonadota</taxon>
        <taxon>Gammaproteobacteria</taxon>
        <taxon>Cellvibrionales</taxon>
        <taxon>Cellvibrionaceae</taxon>
        <taxon>Exilibacterium</taxon>
    </lineage>
</organism>
<dbReference type="GO" id="GO:0005829">
    <property type="term" value="C:cytosol"/>
    <property type="evidence" value="ECO:0007669"/>
    <property type="project" value="TreeGrafter"/>
</dbReference>
<feature type="domain" description="OmpR/PhoB-type" evidence="7">
    <location>
        <begin position="124"/>
        <end position="218"/>
    </location>
</feature>
<name>A0A545U6R8_9GAMM</name>
<dbReference type="EMBL" id="VHSG01000004">
    <property type="protein sequence ID" value="TQV85169.1"/>
    <property type="molecule type" value="Genomic_DNA"/>
</dbReference>
<dbReference type="SMART" id="SM00448">
    <property type="entry name" value="REC"/>
    <property type="match status" value="1"/>
</dbReference>
<keyword evidence="3" id="KW-0804">Transcription</keyword>
<evidence type="ECO:0000256" key="4">
    <source>
        <dbReference type="PROSITE-ProRule" id="PRU00169"/>
    </source>
</evidence>
<sequence>MRILLVEDDKIIGDGVSQGLQLESYAVDWVTTVKHARGALDLTTYDLMILDIGLPDGSGFDVLDSLRRTDGNMPVLILTAYDETSDKVKGLDLGADDYLIKPFDLEELLARVRALRRRASGRRTPQLQLGPVILIPSTHQVTLAGELVKVGPKEFAILHVLMERAGKVVSKRQIEDSLYGWDMEVESNTIEVHIHGLRKKLGKTFIETVRHVGYRVATDA</sequence>
<evidence type="ECO:0000256" key="5">
    <source>
        <dbReference type="PROSITE-ProRule" id="PRU01091"/>
    </source>
</evidence>
<dbReference type="Pfam" id="PF00486">
    <property type="entry name" value="Trans_reg_C"/>
    <property type="match status" value="1"/>
</dbReference>
<dbReference type="Gene3D" id="1.10.10.10">
    <property type="entry name" value="Winged helix-like DNA-binding domain superfamily/Winged helix DNA-binding domain"/>
    <property type="match status" value="1"/>
</dbReference>
<evidence type="ECO:0000313" key="9">
    <source>
        <dbReference type="Proteomes" id="UP000319732"/>
    </source>
</evidence>
<dbReference type="Proteomes" id="UP000319732">
    <property type="component" value="Unassembled WGS sequence"/>
</dbReference>
<proteinExistence type="predicted"/>
<dbReference type="InterPro" id="IPR001867">
    <property type="entry name" value="OmpR/PhoB-type_DNA-bd"/>
</dbReference>
<evidence type="ECO:0000259" key="6">
    <source>
        <dbReference type="PROSITE" id="PS50110"/>
    </source>
</evidence>
<keyword evidence="2 5" id="KW-0238">DNA-binding</keyword>
<evidence type="ECO:0000256" key="1">
    <source>
        <dbReference type="ARBA" id="ARBA00023015"/>
    </source>
</evidence>
<dbReference type="Gene3D" id="6.10.250.690">
    <property type="match status" value="1"/>
</dbReference>
<keyword evidence="4" id="KW-0597">Phosphoprotein</keyword>
<accession>A0A545U6R8</accession>
<dbReference type="CDD" id="cd00383">
    <property type="entry name" value="trans_reg_C"/>
    <property type="match status" value="1"/>
</dbReference>
<evidence type="ECO:0000259" key="7">
    <source>
        <dbReference type="PROSITE" id="PS51755"/>
    </source>
</evidence>
<dbReference type="OrthoDB" id="9802426at2"/>
<dbReference type="GO" id="GO:0006355">
    <property type="term" value="P:regulation of DNA-templated transcription"/>
    <property type="evidence" value="ECO:0007669"/>
    <property type="project" value="InterPro"/>
</dbReference>
<dbReference type="InterPro" id="IPR001789">
    <property type="entry name" value="Sig_transdc_resp-reg_receiver"/>
</dbReference>
<keyword evidence="1" id="KW-0805">Transcription regulation</keyword>
<dbReference type="InterPro" id="IPR016032">
    <property type="entry name" value="Sig_transdc_resp-reg_C-effctor"/>
</dbReference>
<dbReference type="PANTHER" id="PTHR48111">
    <property type="entry name" value="REGULATOR OF RPOS"/>
    <property type="match status" value="1"/>
</dbReference>
<dbReference type="SUPFAM" id="SSF46894">
    <property type="entry name" value="C-terminal effector domain of the bipartite response regulators"/>
    <property type="match status" value="1"/>
</dbReference>
<protein>
    <submittedName>
        <fullName evidence="8">Response regulator</fullName>
    </submittedName>
</protein>
<gene>
    <name evidence="8" type="ORF">FKG94_02985</name>
</gene>
<dbReference type="InterPro" id="IPR036388">
    <property type="entry name" value="WH-like_DNA-bd_sf"/>
</dbReference>